<accession>A0AAN7T5Z3</accession>
<dbReference type="EMBL" id="JAVRRJ010000001">
    <property type="protein sequence ID" value="KAK5090337.1"/>
    <property type="molecule type" value="Genomic_DNA"/>
</dbReference>
<evidence type="ECO:0000313" key="2">
    <source>
        <dbReference type="EMBL" id="KAK5090337.1"/>
    </source>
</evidence>
<dbReference type="Proteomes" id="UP001309876">
    <property type="component" value="Unassembled WGS sequence"/>
</dbReference>
<dbReference type="AlphaFoldDB" id="A0AAN7T5Z3"/>
<gene>
    <name evidence="2" type="ORF">LTR05_000509</name>
</gene>
<organism evidence="2 3">
    <name type="scientific">Lithohypha guttulata</name>
    <dbReference type="NCBI Taxonomy" id="1690604"/>
    <lineage>
        <taxon>Eukaryota</taxon>
        <taxon>Fungi</taxon>
        <taxon>Dikarya</taxon>
        <taxon>Ascomycota</taxon>
        <taxon>Pezizomycotina</taxon>
        <taxon>Eurotiomycetes</taxon>
        <taxon>Chaetothyriomycetidae</taxon>
        <taxon>Chaetothyriales</taxon>
        <taxon>Trichomeriaceae</taxon>
        <taxon>Lithohypha</taxon>
    </lineage>
</organism>
<keyword evidence="3" id="KW-1185">Reference proteome</keyword>
<sequence length="259" mass="23565">MITHGPGMPGVHLGQYTSVGPDGKTTVLGIYETVYDSLCETGLVPATWTVTHECPCTAAPAPTVIPAGFETTVVPCTTPTVGQSGAAPMGAAPMGAVPMGAAPASAAAAQAGPGSASASAGSGAGAMAQSGPNGASAQAGAGAGAAASAAPAGANTVSPAVASAGSGAGAGASAGPAGVSASAGAGAGAGAGVVSPAGAAPQAGNKISPVKGTMPMNGTVKPVAASPVASPVQSFMSSATRATFTGFTILAAVLAAVLL</sequence>
<feature type="region of interest" description="Disordered" evidence="1">
    <location>
        <begin position="111"/>
        <end position="140"/>
    </location>
</feature>
<comment type="caution">
    <text evidence="2">The sequence shown here is derived from an EMBL/GenBank/DDBJ whole genome shotgun (WGS) entry which is preliminary data.</text>
</comment>
<proteinExistence type="predicted"/>
<evidence type="ECO:0000313" key="3">
    <source>
        <dbReference type="Proteomes" id="UP001309876"/>
    </source>
</evidence>
<name>A0AAN7T5Z3_9EURO</name>
<reference evidence="2 3" key="1">
    <citation type="submission" date="2023-08" db="EMBL/GenBank/DDBJ databases">
        <title>Black Yeasts Isolated from many extreme environments.</title>
        <authorList>
            <person name="Coleine C."/>
            <person name="Stajich J.E."/>
            <person name="Selbmann L."/>
        </authorList>
    </citation>
    <scope>NUCLEOTIDE SEQUENCE [LARGE SCALE GENOMIC DNA]</scope>
    <source>
        <strain evidence="2 3">CCFEE 5910</strain>
    </source>
</reference>
<evidence type="ECO:0000256" key="1">
    <source>
        <dbReference type="SAM" id="MobiDB-lite"/>
    </source>
</evidence>
<protein>
    <submittedName>
        <fullName evidence="2">Uncharacterized protein</fullName>
    </submittedName>
</protein>